<reference evidence="2" key="2">
    <citation type="journal article" date="2021" name="PeerJ">
        <title>Extensive microbial diversity within the chicken gut microbiome revealed by metagenomics and culture.</title>
        <authorList>
            <person name="Gilroy R."/>
            <person name="Ravi A."/>
            <person name="Getino M."/>
            <person name="Pursley I."/>
            <person name="Horton D.L."/>
            <person name="Alikhan N.F."/>
            <person name="Baker D."/>
            <person name="Gharbi K."/>
            <person name="Hall N."/>
            <person name="Watson M."/>
            <person name="Adriaenssens E.M."/>
            <person name="Foster-Nyarko E."/>
            <person name="Jarju S."/>
            <person name="Secka A."/>
            <person name="Antonio M."/>
            <person name="Oren A."/>
            <person name="Chaudhuri R.R."/>
            <person name="La Ragione R."/>
            <person name="Hildebrand F."/>
            <person name="Pallen M.J."/>
        </authorList>
    </citation>
    <scope>NUCLEOTIDE SEQUENCE</scope>
    <source>
        <strain evidence="2">9366</strain>
    </source>
</reference>
<dbReference type="AlphaFoldDB" id="A0A9D1SJ78"/>
<comment type="caution">
    <text evidence="2">The sequence shown here is derived from an EMBL/GenBank/DDBJ whole genome shotgun (WGS) entry which is preliminary data.</text>
</comment>
<protein>
    <recommendedName>
        <fullName evidence="1">SHS2 domain-containing protein</fullName>
    </recommendedName>
</protein>
<proteinExistence type="predicted"/>
<feature type="domain" description="SHS2" evidence="1">
    <location>
        <begin position="5"/>
        <end position="189"/>
    </location>
</feature>
<name>A0A9D1SJ78_9FIRM</name>
<gene>
    <name evidence="2" type="ORF">IAB07_00315</name>
</gene>
<dbReference type="InterPro" id="IPR043129">
    <property type="entry name" value="ATPase_NBD"/>
</dbReference>
<dbReference type="SMART" id="SM00842">
    <property type="entry name" value="FtsA"/>
    <property type="match status" value="1"/>
</dbReference>
<evidence type="ECO:0000259" key="1">
    <source>
        <dbReference type="SMART" id="SM00842"/>
    </source>
</evidence>
<dbReference type="InterPro" id="IPR003494">
    <property type="entry name" value="SHS2_FtsA"/>
</dbReference>
<evidence type="ECO:0000313" key="2">
    <source>
        <dbReference type="EMBL" id="HIU62196.1"/>
    </source>
</evidence>
<reference evidence="2" key="1">
    <citation type="submission" date="2020-10" db="EMBL/GenBank/DDBJ databases">
        <authorList>
            <person name="Gilroy R."/>
        </authorList>
    </citation>
    <scope>NUCLEOTIDE SEQUENCE</scope>
    <source>
        <strain evidence="2">9366</strain>
    </source>
</reference>
<accession>A0A9D1SJ78</accession>
<dbReference type="GO" id="GO:0051301">
    <property type="term" value="P:cell division"/>
    <property type="evidence" value="ECO:0007669"/>
    <property type="project" value="InterPro"/>
</dbReference>
<dbReference type="EMBL" id="DVNJ01000001">
    <property type="protein sequence ID" value="HIU62196.1"/>
    <property type="molecule type" value="Genomic_DNA"/>
</dbReference>
<organism evidence="2 3">
    <name type="scientific">Candidatus Caccalectryoclostridium excrementigallinarum</name>
    <dbReference type="NCBI Taxonomy" id="2840710"/>
    <lineage>
        <taxon>Bacteria</taxon>
        <taxon>Bacillati</taxon>
        <taxon>Bacillota</taxon>
        <taxon>Clostridia</taxon>
        <taxon>Christensenellales</taxon>
        <taxon>Christensenellaceae</taxon>
        <taxon>Christensenellaceae incertae sedis</taxon>
        <taxon>Candidatus Caccalectryoclostridium</taxon>
    </lineage>
</organism>
<dbReference type="SUPFAM" id="SSF53067">
    <property type="entry name" value="Actin-like ATPase domain"/>
    <property type="match status" value="1"/>
</dbReference>
<dbReference type="Pfam" id="PF02491">
    <property type="entry name" value="SHS2_FTSA"/>
    <property type="match status" value="1"/>
</dbReference>
<evidence type="ECO:0000313" key="3">
    <source>
        <dbReference type="Proteomes" id="UP000824145"/>
    </source>
</evidence>
<dbReference type="Proteomes" id="UP000824145">
    <property type="component" value="Unassembled WGS sequence"/>
</dbReference>
<sequence length="383" mass="41145">MGKDVCVLDVRSNAVTMAFGSGSGRGMVGLDGMTSENYDGYFDGQWLNTASLEDAVVKAYNKLPSHGSFDTLYVGVPAAFCDFYADVNVTAIGEGSVITRRMVDNSARAGLAPLRHSRDVIQNCPIGFRVDGGEVVYDPVGMSGASLETYNTYISCNGNFSAAVDKIASALGFSSVEYIPVMYAEGMTLLDYSYRTGGEVLVDLGFLECALAGVRGEGLQGLASETTGAAVVAAELTDRLDIDFYAALTLAGQIDLSDEFEQVSFYSVPKDGDVLKYRAAEVNEIVRGCLREVACKINGAIAKVADEESCRRIFATGDAFFSMRGAIKYLAKSMGKAVTPLAPNLPGYDRTEYSSLISLLRQAQLRQSDKGLLSRMINKLRRV</sequence>